<dbReference type="SUPFAM" id="SSF52266">
    <property type="entry name" value="SGNH hydrolase"/>
    <property type="match status" value="1"/>
</dbReference>
<evidence type="ECO:0000256" key="1">
    <source>
        <dbReference type="SAM" id="Coils"/>
    </source>
</evidence>
<accession>A0A8J9ZW52</accession>
<keyword evidence="1" id="KW-0175">Coiled coil</keyword>
<evidence type="ECO:0000256" key="2">
    <source>
        <dbReference type="SAM" id="MobiDB-lite"/>
    </source>
</evidence>
<dbReference type="Proteomes" id="UP000838412">
    <property type="component" value="Chromosome 4"/>
</dbReference>
<keyword evidence="4" id="KW-1185">Reference proteome</keyword>
<feature type="region of interest" description="Disordered" evidence="2">
    <location>
        <begin position="216"/>
        <end position="253"/>
    </location>
</feature>
<evidence type="ECO:0000313" key="3">
    <source>
        <dbReference type="EMBL" id="CAH1263273.1"/>
    </source>
</evidence>
<feature type="compositionally biased region" description="Low complexity" evidence="2">
    <location>
        <begin position="732"/>
        <end position="752"/>
    </location>
</feature>
<dbReference type="OrthoDB" id="5978393at2759"/>
<feature type="coiled-coil region" evidence="1">
    <location>
        <begin position="310"/>
        <end position="416"/>
    </location>
</feature>
<dbReference type="EMBL" id="OV696689">
    <property type="protein sequence ID" value="CAH1263273.1"/>
    <property type="molecule type" value="Genomic_DNA"/>
</dbReference>
<feature type="region of interest" description="Disordered" evidence="2">
    <location>
        <begin position="664"/>
        <end position="752"/>
    </location>
</feature>
<feature type="compositionally biased region" description="Polar residues" evidence="2">
    <location>
        <begin position="689"/>
        <end position="704"/>
    </location>
</feature>
<dbReference type="InterPro" id="IPR036514">
    <property type="entry name" value="SGNH_hydro_sf"/>
</dbReference>
<feature type="compositionally biased region" description="Polar residues" evidence="2">
    <location>
        <begin position="233"/>
        <end position="253"/>
    </location>
</feature>
<proteinExistence type="predicted"/>
<protein>
    <submittedName>
        <fullName evidence="3">Hypp2652 protein</fullName>
    </submittedName>
</protein>
<organism evidence="3 4">
    <name type="scientific">Branchiostoma lanceolatum</name>
    <name type="common">Common lancelet</name>
    <name type="synonym">Amphioxus lanceolatum</name>
    <dbReference type="NCBI Taxonomy" id="7740"/>
    <lineage>
        <taxon>Eukaryota</taxon>
        <taxon>Metazoa</taxon>
        <taxon>Chordata</taxon>
        <taxon>Cephalochordata</taxon>
        <taxon>Leptocardii</taxon>
        <taxon>Amphioxiformes</taxon>
        <taxon>Branchiostomatidae</taxon>
        <taxon>Branchiostoma</taxon>
    </lineage>
</organism>
<name>A0A8J9ZW52_BRALA</name>
<sequence>MGAESKTPKCKTPTTKAWNINIAKVPQDETLAFDYEDEEKSRLCGVKLRTSQLDKWIQVHKDNFDENFEQHKGTSVTWKSDKGTLCLSVFSSTAPKTGKSLLSIHFYHRKNGVMVQGQRTKWWADILYPEIKNNLMMLDKRTRSSAQHGAQRVSDAVNRFQTTCPEQPLSSTPCQTNVTETPIVPKSTIPRTLQGLEDAKEQMQQELENGAQIDDAITADPRDPPVIPPAAKVTSTTDKSSSPQNEAGTSNLPQGYLDRMVSIEKSIKVSDCAFSDLQKQYVDTIGKLNAFRDDLIMKEKEREKTHAKTMNTISTQLEAAQKALESHIRKATSKLQTDLTNSRKDLAQQKEKLIKEKDEATQEIMIERNLWRERHRDMSLKVDALSASNVELQDIIKKQDSEIQALVNRSKELEEKFASGHCHVTNSLHNKAPFPHDNDGSISHDNSHTTVNQQNNNSTFVLGVQTPVVNAKMSTSVNTRKLSADNTILRSEDIEGGVRIFADSLFRDVDPNRAFKEERTNIHRSSTITAAIDNISNIKDSTTKTVILHVGSNDLDNSKAHPDSAQRTLRNTSKLLETTKKSFPNARVAVSQVLQRGSNHNSALNTNIKAYNQEVLKLSKKSDFIYIKHRKLTQDRRLYLQDQIHLDPRSGTKLLVADVKRTLASPSIPPASPAQPPMTRPQHGHRPSGQHTNPGSLPTATNRDNVIPSRGGFRGQPFKNSANAVPLGPRITPSQPSKSSSTTGGQQVGGTQHVTTTSITTLQLPVRPSKQAALPWKEIGKRIRRAWDILIS</sequence>
<dbReference type="AlphaFoldDB" id="A0A8J9ZW52"/>
<reference evidence="3" key="1">
    <citation type="submission" date="2022-01" db="EMBL/GenBank/DDBJ databases">
        <authorList>
            <person name="Braso-Vives M."/>
        </authorList>
    </citation>
    <scope>NUCLEOTIDE SEQUENCE</scope>
</reference>
<feature type="compositionally biased region" description="Pro residues" evidence="2">
    <location>
        <begin position="667"/>
        <end position="679"/>
    </location>
</feature>
<dbReference type="Gene3D" id="3.40.50.1110">
    <property type="entry name" value="SGNH hydrolase"/>
    <property type="match status" value="1"/>
</dbReference>
<gene>
    <name evidence="3" type="primary">Hypp2652</name>
    <name evidence="3" type="ORF">BLAG_LOCUS18012</name>
</gene>
<evidence type="ECO:0000313" key="4">
    <source>
        <dbReference type="Proteomes" id="UP000838412"/>
    </source>
</evidence>